<keyword evidence="1" id="KW-0472">Membrane</keyword>
<feature type="transmembrane region" description="Helical" evidence="1">
    <location>
        <begin position="83"/>
        <end position="105"/>
    </location>
</feature>
<dbReference type="HOGENOM" id="CLU_092325_0_0_4"/>
<accession>Q2T4C9</accession>
<evidence type="ECO:0000313" key="3">
    <source>
        <dbReference type="Proteomes" id="UP000001930"/>
    </source>
</evidence>
<gene>
    <name evidence="2" type="ordered locus">BTH_II1776</name>
</gene>
<organism evidence="2 3">
    <name type="scientific">Burkholderia thailandensis (strain ATCC 700388 / DSM 13276 / CCUG 48851 / CIP 106301 / E264)</name>
    <dbReference type="NCBI Taxonomy" id="271848"/>
    <lineage>
        <taxon>Bacteria</taxon>
        <taxon>Pseudomonadati</taxon>
        <taxon>Pseudomonadota</taxon>
        <taxon>Betaproteobacteria</taxon>
        <taxon>Burkholderiales</taxon>
        <taxon>Burkholderiaceae</taxon>
        <taxon>Burkholderia</taxon>
        <taxon>pseudomallei group</taxon>
    </lineage>
</organism>
<name>Q2T4C9_BURTA</name>
<feature type="transmembrane region" description="Helical" evidence="1">
    <location>
        <begin position="223"/>
        <end position="245"/>
    </location>
</feature>
<protein>
    <submittedName>
        <fullName evidence="2">Uncharacterized protein</fullName>
    </submittedName>
</protein>
<reference evidence="2 3" key="1">
    <citation type="journal article" date="2005" name="BMC Genomics">
        <title>Bacterial genome adaptation to niches: divergence of the potential virulence genes in three Burkholderia species of different survival strategies.</title>
        <authorList>
            <person name="Kim H.S."/>
            <person name="Schell M.A."/>
            <person name="Yu Y."/>
            <person name="Ulrich R.L."/>
            <person name="Sarria S.H."/>
            <person name="Nierman W.C."/>
            <person name="DeShazer D."/>
        </authorList>
    </citation>
    <scope>NUCLEOTIDE SEQUENCE [LARGE SCALE GENOMIC DNA]</scope>
    <source>
        <strain evidence="3">ATCC 700388 / DSM 13276 / CCUG 48851 / CIP 106301 / E264</strain>
    </source>
</reference>
<sequence>MQSLCLYHFRRFILSFHSNHSQADKLPTPSLLNFFEFISHIEQILSTPFRLICLNLEGPPSDTMKAKPATRTEAMMEISMRDLLTVLHGMGFGALFMLAFSGAIAEFYRMSAPGAPAVPTPREHRLLMIYLSTMVVLAWATVFSGAYVIYPWYRAVPPAGLTDLANYPQRLLMSSRNTSGWHSLGMEWKEHVAWLAPIAMTMVAYVFAKYGPALSRQRQIRNAVLAFTVVAFVATGIAGAFGAFLNKYAPVRGGTAIHLMTGE</sequence>
<keyword evidence="1" id="KW-1133">Transmembrane helix</keyword>
<proteinExistence type="predicted"/>
<dbReference type="EMBL" id="CP000085">
    <property type="protein sequence ID" value="ABC34134.1"/>
    <property type="molecule type" value="Genomic_DNA"/>
</dbReference>
<evidence type="ECO:0000256" key="1">
    <source>
        <dbReference type="SAM" id="Phobius"/>
    </source>
</evidence>
<dbReference type="KEGG" id="bte:BTH_II1776"/>
<dbReference type="Proteomes" id="UP000001930">
    <property type="component" value="Chromosome II"/>
</dbReference>
<dbReference type="AlphaFoldDB" id="Q2T4C9"/>
<keyword evidence="1" id="KW-0812">Transmembrane</keyword>
<feature type="transmembrane region" description="Helical" evidence="1">
    <location>
        <begin position="192"/>
        <end position="211"/>
    </location>
</feature>
<evidence type="ECO:0000313" key="2">
    <source>
        <dbReference type="EMBL" id="ABC34134.1"/>
    </source>
</evidence>
<feature type="transmembrane region" description="Helical" evidence="1">
    <location>
        <begin position="126"/>
        <end position="150"/>
    </location>
</feature>
<keyword evidence="3" id="KW-1185">Reference proteome</keyword>